<dbReference type="SUPFAM" id="SSF56176">
    <property type="entry name" value="FAD-binding/transporter-associated domain-like"/>
    <property type="match status" value="1"/>
</dbReference>
<dbReference type="FunFam" id="1.10.45.10:FF:000001">
    <property type="entry name" value="D-lactate dehydrogenase mitochondrial"/>
    <property type="match status" value="1"/>
</dbReference>
<dbReference type="InterPro" id="IPR016167">
    <property type="entry name" value="FAD-bd_PCMH_sub1"/>
</dbReference>
<dbReference type="Pfam" id="PF01565">
    <property type="entry name" value="FAD_binding_4"/>
    <property type="match status" value="1"/>
</dbReference>
<proteinExistence type="inferred from homology"/>
<keyword evidence="5" id="KW-0560">Oxidoreductase</keyword>
<evidence type="ECO:0000256" key="6">
    <source>
        <dbReference type="SAM" id="MobiDB-lite"/>
    </source>
</evidence>
<dbReference type="PANTHER" id="PTHR43716">
    <property type="entry name" value="D-2-HYDROXYGLUTARATE DEHYDROGENASE, MITOCHONDRIAL"/>
    <property type="match status" value="1"/>
</dbReference>
<dbReference type="InterPro" id="IPR016169">
    <property type="entry name" value="FAD-bd_PCMH_sub2"/>
</dbReference>
<keyword evidence="3" id="KW-0285">Flavoprotein</keyword>
<feature type="region of interest" description="Disordered" evidence="6">
    <location>
        <begin position="1"/>
        <end position="20"/>
    </location>
</feature>
<name>A0A4U0YRW5_9GAMM</name>
<organism evidence="8 9">
    <name type="scientific">Halopseudomonas bauzanensis</name>
    <dbReference type="NCBI Taxonomy" id="653930"/>
    <lineage>
        <taxon>Bacteria</taxon>
        <taxon>Pseudomonadati</taxon>
        <taxon>Pseudomonadota</taxon>
        <taxon>Gammaproteobacteria</taxon>
        <taxon>Pseudomonadales</taxon>
        <taxon>Pseudomonadaceae</taxon>
        <taxon>Halopseudomonas</taxon>
    </lineage>
</organism>
<dbReference type="Gene3D" id="3.30.70.2190">
    <property type="match status" value="1"/>
</dbReference>
<evidence type="ECO:0000256" key="3">
    <source>
        <dbReference type="ARBA" id="ARBA00022630"/>
    </source>
</evidence>
<evidence type="ECO:0000256" key="1">
    <source>
        <dbReference type="ARBA" id="ARBA00001974"/>
    </source>
</evidence>
<dbReference type="Gene3D" id="3.30.43.10">
    <property type="entry name" value="Uridine Diphospho-n-acetylenolpyruvylglucosamine Reductase, domain 2"/>
    <property type="match status" value="1"/>
</dbReference>
<dbReference type="Gene3D" id="1.10.45.10">
    <property type="entry name" value="Vanillyl-alcohol Oxidase, Chain A, domain 4"/>
    <property type="match status" value="1"/>
</dbReference>
<dbReference type="InterPro" id="IPR016166">
    <property type="entry name" value="FAD-bd_PCMH"/>
</dbReference>
<dbReference type="GO" id="GO:0016491">
    <property type="term" value="F:oxidoreductase activity"/>
    <property type="evidence" value="ECO:0007669"/>
    <property type="project" value="UniProtKB-KW"/>
</dbReference>
<dbReference type="InterPro" id="IPR051264">
    <property type="entry name" value="FAD-oxidored/transferase_4"/>
</dbReference>
<gene>
    <name evidence="8" type="ORF">FA869_02525</name>
</gene>
<dbReference type="InterPro" id="IPR004113">
    <property type="entry name" value="FAD-bd_oxidored_4_C"/>
</dbReference>
<dbReference type="InterPro" id="IPR036318">
    <property type="entry name" value="FAD-bd_PCMH-like_sf"/>
</dbReference>
<evidence type="ECO:0000256" key="4">
    <source>
        <dbReference type="ARBA" id="ARBA00022827"/>
    </source>
</evidence>
<accession>A0A4U0YRW5</accession>
<sequence>MKAQEATIIEPSQAQPAGERQIDPQLLSQLRSIVDEAGLLLGADVQSRHPGVFMSRIEAQALIRPTTTEQVSAILALCNDYGQPVVVQGGMSGWVRATQTQPGDLALSLERMNRIESVDTANRTAVVQAGVVLETLQDHLEQHRLIFPLDLGGRGSCQVGGNAATNAGGVRVIRYGMMREQVLGLEVVLADGRVVSSLNQMIKNNTGYDLKQLFIGSEGTLGVITRLVLRLREQPTSSNTALVCASSFDQIARLLRHMDSALGGQLSAFELLDNNFYRVNTAPGRHAPPLPTDKPYYAIIESLGSDQQHDAEMFARALEQGIELGMIEDAVIAQSERDKQGIWNIREDLEHIVRDFQPFYAFDISLPVGDMEQYMGLATERLHQRWPQGAIAFLGHVGDGNLHIAIGAGTAEDREQVEACVYEPLAQFGGSVSAEHGIGLEKKRWFPISRNPVERLIMQQFKTLLDPNGILNPGKVLDLGADVGAAR</sequence>
<dbReference type="Pfam" id="PF02913">
    <property type="entry name" value="FAD-oxidase_C"/>
    <property type="match status" value="1"/>
</dbReference>
<comment type="caution">
    <text evidence="8">The sequence shown here is derived from an EMBL/GenBank/DDBJ whole genome shotgun (WGS) entry which is preliminary data.</text>
</comment>
<dbReference type="PANTHER" id="PTHR43716:SF1">
    <property type="entry name" value="D-2-HYDROXYGLUTARATE DEHYDROGENASE, MITOCHONDRIAL"/>
    <property type="match status" value="1"/>
</dbReference>
<dbReference type="EMBL" id="SWAV01000001">
    <property type="protein sequence ID" value="TKA93076.1"/>
    <property type="molecule type" value="Genomic_DNA"/>
</dbReference>
<evidence type="ECO:0000313" key="8">
    <source>
        <dbReference type="EMBL" id="TKA93076.1"/>
    </source>
</evidence>
<dbReference type="Gene3D" id="3.30.70.2740">
    <property type="match status" value="1"/>
</dbReference>
<evidence type="ECO:0000313" key="9">
    <source>
        <dbReference type="Proteomes" id="UP000305198"/>
    </source>
</evidence>
<dbReference type="InterPro" id="IPR006094">
    <property type="entry name" value="Oxid_FAD_bind_N"/>
</dbReference>
<protein>
    <submittedName>
        <fullName evidence="8">FAD-binding oxidoreductase</fullName>
    </submittedName>
</protein>
<dbReference type="AlphaFoldDB" id="A0A4U0YRW5"/>
<dbReference type="InterPro" id="IPR016164">
    <property type="entry name" value="FAD-linked_Oxase-like_C"/>
</dbReference>
<dbReference type="GO" id="GO:0022904">
    <property type="term" value="P:respiratory electron transport chain"/>
    <property type="evidence" value="ECO:0007669"/>
    <property type="project" value="TreeGrafter"/>
</dbReference>
<dbReference type="RefSeq" id="WP_136868691.1">
    <property type="nucleotide sequence ID" value="NZ_SWAV01000001.1"/>
</dbReference>
<dbReference type="FunFam" id="3.30.465.10:FF:000001">
    <property type="entry name" value="D-2-hydroxyglutarate dehydrogenase, mitochondrial"/>
    <property type="match status" value="1"/>
</dbReference>
<dbReference type="Gene3D" id="3.30.465.10">
    <property type="match status" value="1"/>
</dbReference>
<dbReference type="Proteomes" id="UP000305198">
    <property type="component" value="Unassembled WGS sequence"/>
</dbReference>
<dbReference type="PROSITE" id="PS51387">
    <property type="entry name" value="FAD_PCMH"/>
    <property type="match status" value="1"/>
</dbReference>
<feature type="domain" description="FAD-binding PCMH-type" evidence="7">
    <location>
        <begin position="55"/>
        <end position="234"/>
    </location>
</feature>
<reference evidence="8 9" key="1">
    <citation type="submission" date="2019-04" db="EMBL/GenBank/DDBJ databases">
        <title>Crypto-aerobic microbial life in anoxic (sulfidic) marine sediments.</title>
        <authorList>
            <person name="Bhattacharya S."/>
            <person name="Roy C."/>
            <person name="Mondal N."/>
            <person name="Sarkar J."/>
            <person name="Mandal S."/>
            <person name="Rameez M.J."/>
            <person name="Ghosh W."/>
        </authorList>
    </citation>
    <scope>NUCLEOTIDE SEQUENCE [LARGE SCALE GENOMIC DNA]</scope>
    <source>
        <strain evidence="8 9">SBBB</strain>
    </source>
</reference>
<keyword evidence="4" id="KW-0274">FAD</keyword>
<evidence type="ECO:0000259" key="7">
    <source>
        <dbReference type="PROSITE" id="PS51387"/>
    </source>
</evidence>
<dbReference type="GO" id="GO:0071949">
    <property type="term" value="F:FAD binding"/>
    <property type="evidence" value="ECO:0007669"/>
    <property type="project" value="InterPro"/>
</dbReference>
<evidence type="ECO:0000256" key="5">
    <source>
        <dbReference type="ARBA" id="ARBA00023002"/>
    </source>
</evidence>
<comment type="similarity">
    <text evidence="2">Belongs to the FAD-binding oxidoreductase/transferase type 4 family.</text>
</comment>
<dbReference type="InterPro" id="IPR016171">
    <property type="entry name" value="Vanillyl_alc_oxidase_C-sub2"/>
</dbReference>
<comment type="cofactor">
    <cofactor evidence="1">
        <name>FAD</name>
        <dbReference type="ChEBI" id="CHEBI:57692"/>
    </cofactor>
</comment>
<dbReference type="SUPFAM" id="SSF55103">
    <property type="entry name" value="FAD-linked oxidases, C-terminal domain"/>
    <property type="match status" value="1"/>
</dbReference>
<evidence type="ECO:0000256" key="2">
    <source>
        <dbReference type="ARBA" id="ARBA00008000"/>
    </source>
</evidence>